<accession>A0A381SUR0</accession>
<reference evidence="4" key="1">
    <citation type="submission" date="2018-05" db="EMBL/GenBank/DDBJ databases">
        <authorList>
            <person name="Lanie J.A."/>
            <person name="Ng W.-L."/>
            <person name="Kazmierczak K.M."/>
            <person name="Andrzejewski T.M."/>
            <person name="Davidsen T.M."/>
            <person name="Wayne K.J."/>
            <person name="Tettelin H."/>
            <person name="Glass J.I."/>
            <person name="Rusch D."/>
            <person name="Podicherti R."/>
            <person name="Tsui H.-C.T."/>
            <person name="Winkler M.E."/>
        </authorList>
    </citation>
    <scope>NUCLEOTIDE SEQUENCE</scope>
</reference>
<feature type="domain" description="Gingipain" evidence="2">
    <location>
        <begin position="485"/>
        <end position="836"/>
    </location>
</feature>
<proteinExistence type="predicted"/>
<feature type="domain" description="FlgD/Vpr Ig-like" evidence="3">
    <location>
        <begin position="1098"/>
        <end position="1162"/>
    </location>
</feature>
<evidence type="ECO:0008006" key="5">
    <source>
        <dbReference type="Google" id="ProtNLM"/>
    </source>
</evidence>
<dbReference type="Pfam" id="PF13860">
    <property type="entry name" value="FlgD_ig"/>
    <property type="match status" value="1"/>
</dbReference>
<keyword evidence="1" id="KW-0732">Signal</keyword>
<dbReference type="EMBL" id="UINC01003417">
    <property type="protein sequence ID" value="SVA06157.1"/>
    <property type="molecule type" value="Genomic_DNA"/>
</dbReference>
<gene>
    <name evidence="4" type="ORF">METZ01_LOCUS59011</name>
</gene>
<organism evidence="4">
    <name type="scientific">marine metagenome</name>
    <dbReference type="NCBI Taxonomy" id="408172"/>
    <lineage>
        <taxon>unclassified sequences</taxon>
        <taxon>metagenomes</taxon>
        <taxon>ecological metagenomes</taxon>
    </lineage>
</organism>
<evidence type="ECO:0000259" key="3">
    <source>
        <dbReference type="Pfam" id="PF13860"/>
    </source>
</evidence>
<dbReference type="GO" id="GO:0006508">
    <property type="term" value="P:proteolysis"/>
    <property type="evidence" value="ECO:0007669"/>
    <property type="project" value="InterPro"/>
</dbReference>
<name>A0A381SUR0_9ZZZZ</name>
<dbReference type="InterPro" id="IPR029030">
    <property type="entry name" value="Caspase-like_dom_sf"/>
</dbReference>
<dbReference type="InterPro" id="IPR001769">
    <property type="entry name" value="Gingipain"/>
</dbReference>
<dbReference type="InterPro" id="IPR029031">
    <property type="entry name" value="Gingipain_N_sf"/>
</dbReference>
<dbReference type="InterPro" id="IPR025965">
    <property type="entry name" value="FlgD/Vpr_Ig-like"/>
</dbReference>
<dbReference type="NCBIfam" id="TIGR04183">
    <property type="entry name" value="Por_Secre_tail"/>
    <property type="match status" value="1"/>
</dbReference>
<dbReference type="Pfam" id="PF01364">
    <property type="entry name" value="Peptidase_C25"/>
    <property type="match status" value="1"/>
</dbReference>
<evidence type="ECO:0000259" key="2">
    <source>
        <dbReference type="Pfam" id="PF01364"/>
    </source>
</evidence>
<evidence type="ECO:0000313" key="4">
    <source>
        <dbReference type="EMBL" id="SVA06157.1"/>
    </source>
</evidence>
<dbReference type="Gene3D" id="3.40.50.10390">
    <property type="entry name" value="Gingipain r, domain 1"/>
    <property type="match status" value="1"/>
</dbReference>
<protein>
    <recommendedName>
        <fullName evidence="5">Gingipain domain-containing protein</fullName>
    </recommendedName>
</protein>
<dbReference type="Gene3D" id="3.40.50.1460">
    <property type="match status" value="1"/>
</dbReference>
<dbReference type="InterPro" id="IPR026444">
    <property type="entry name" value="Secre_tail"/>
</dbReference>
<dbReference type="SUPFAM" id="SSF52129">
    <property type="entry name" value="Caspase-like"/>
    <property type="match status" value="1"/>
</dbReference>
<dbReference type="Gene3D" id="2.60.40.4070">
    <property type="match status" value="1"/>
</dbReference>
<dbReference type="AlphaFoldDB" id="A0A381SUR0"/>
<feature type="non-terminal residue" evidence="4">
    <location>
        <position position="1"/>
    </location>
</feature>
<dbReference type="CDD" id="cd02258">
    <property type="entry name" value="Peptidase_C25_N"/>
    <property type="match status" value="1"/>
</dbReference>
<evidence type="ECO:0000256" key="1">
    <source>
        <dbReference type="ARBA" id="ARBA00022729"/>
    </source>
</evidence>
<sequence length="1178" mass="131872">ELPVTRIQFLNKSEMPFTPLQNFDSDFDWINQQRLKNLETGTIRISPRDDSNGYYQKIIITLDFSITDNPIRNSTKTESEFLKNRIINWETAKSWMIKEKRASRKIATATDGQWIQFFLDKDGMASIPYTALSAVLSNISLIDPRSFSIFMAQEFGRSRTQSINQDMAENLVEIGIWVDGENDGSFDPEDKIIFYGRGPSGFDNVDGNLNWHQNIYFTSNSCWLFIPTDSSLRGKRVTPSIQPETVSITLDYGMTAVHHELDLINLNGAGTLWVSSPISSGGAQAILTDLQNPKPDVDSKITARIYGHSLSETANPNHEIAIYYGSLNGTVIGDTVKWSSSSKRDITDNSPNITLNDGSNVFYIRNHSTDGNSSPYLDYFELHYGRELSFSESYEFISPISGQDIRFSFSGQKSQSDYLWDITDLENPELIQFTESGFADVSVSTNSLNHFVFFNMNNLSEVNEIMLKESQSFLSLRQTGIQMEYIVVGPEQFREEASELVQLRSPAVYASLEKIYDEFSAGNKDPMAIRSFVQWTQENWTDPIPNFLMILGDGGYDYRNITGQSTIIVPTVQTTSYATDDKLATIHGNIPELAIGRFPARNETEVVNFVEKIMAMEINPEFGPWRQRVTLMADDGARPEPTSGSIETGKSHTRYSEILAGLIPSFISVEKLYLLEYPEVSDASSYGVVKPDATEDIFNKLNKGTAIISYIGHGSPDQLAQEKLLSLDRGDINQMNTGGKMPLWIVGTCSFGHFDDPLTESFAEELIREPMDAASMVISTSRKISVSGNSRYTRELFETIFENDQVTDSPAGIVLQIVKDGASEGQYFHLFGDPAMLIPMPNRTITISDVSPDTLETLGIATFNGTQTEIPGFGNGYISLIDADRNVTREYQINSETHSLSYTLPGATLFRGQFSFSGENFSGDIRIPQDISYSTDPARLMIYVHDNEKEAIGVMGEIQITGGEGTNDTFGPQISFETISGQKLENGDHFSESEDLIIRFSDPLGINLTNESGHEIQVTDLETGNSETVTQDFYYDQNSIITGTVTFNRSTDNDMNIRVQAWDSANNPSEKEIRLSRTVHNEFRIYNAYNYPNPFSTSTQFAFEITQNADIKLDVYTLGGRRIKSFNKSNISSGYHTIGWDGMDTYGGQIANGVYLFRLKAIGDETTETYIGRCAKYQ</sequence>
<dbReference type="GO" id="GO:0008234">
    <property type="term" value="F:cysteine-type peptidase activity"/>
    <property type="evidence" value="ECO:0007669"/>
    <property type="project" value="InterPro"/>
</dbReference>
<dbReference type="NCBIfam" id="NF033707">
    <property type="entry name" value="T9SS_sortase"/>
    <property type="match status" value="1"/>
</dbReference>